<gene>
    <name evidence="2" type="ORF">SPSIL_042560</name>
</gene>
<keyword evidence="1" id="KW-0472">Membrane</keyword>
<keyword evidence="1" id="KW-0812">Transmembrane</keyword>
<accession>A0ABZ3IQQ4</accession>
<evidence type="ECO:0000256" key="1">
    <source>
        <dbReference type="SAM" id="Phobius"/>
    </source>
</evidence>
<evidence type="ECO:0000313" key="2">
    <source>
        <dbReference type="EMBL" id="XFO68036.1"/>
    </source>
</evidence>
<dbReference type="Proteomes" id="UP000216752">
    <property type="component" value="Chromosome"/>
</dbReference>
<evidence type="ECO:0000313" key="3">
    <source>
        <dbReference type="Proteomes" id="UP000216752"/>
    </source>
</evidence>
<feature type="transmembrane region" description="Helical" evidence="1">
    <location>
        <begin position="58"/>
        <end position="77"/>
    </location>
</feature>
<name>A0ABZ3IQQ4_9FIRM</name>
<keyword evidence="3" id="KW-1185">Reference proteome</keyword>
<sequence length="120" mass="13756">MVADKAEKRDRNLFCVKKIGVKKGCFHLLERKEMDAILRSFLGGRPWCYCWRSSTRDVFSFLILIWSLYTATFYSAATGKIAVSMSASNSDWVCLESLNNAVIIVRNVAITRKLFIDYNT</sequence>
<keyword evidence="1" id="KW-1133">Transmembrane helix</keyword>
<proteinExistence type="predicted"/>
<protein>
    <submittedName>
        <fullName evidence="2">Uncharacterized protein</fullName>
    </submittedName>
</protein>
<reference evidence="2" key="1">
    <citation type="submission" date="2024-05" db="EMBL/GenBank/DDBJ databases">
        <title>Isolation and characterization of Sporomusa carbonis sp. nov., a carboxydotrophic hydrogenogen in the genus of Sporomusa isolated from a charcoal burning pile.</title>
        <authorList>
            <person name="Boeer T."/>
            <person name="Rosenbaum F."/>
            <person name="Eysell L."/>
            <person name="Mueller V."/>
            <person name="Daniel R."/>
            <person name="Poehlein A."/>
        </authorList>
    </citation>
    <scope>NUCLEOTIDE SEQUENCE [LARGE SCALE GENOMIC DNA]</scope>
    <source>
        <strain evidence="2">DSM 10669</strain>
    </source>
</reference>
<organism evidence="2 3">
    <name type="scientific">Sporomusa silvacetica DSM 10669</name>
    <dbReference type="NCBI Taxonomy" id="1123289"/>
    <lineage>
        <taxon>Bacteria</taxon>
        <taxon>Bacillati</taxon>
        <taxon>Bacillota</taxon>
        <taxon>Negativicutes</taxon>
        <taxon>Selenomonadales</taxon>
        <taxon>Sporomusaceae</taxon>
        <taxon>Sporomusa</taxon>
    </lineage>
</organism>
<dbReference type="EMBL" id="CP155573">
    <property type="protein sequence ID" value="XFO68036.1"/>
    <property type="molecule type" value="Genomic_DNA"/>
</dbReference>